<dbReference type="InterPro" id="IPR002563">
    <property type="entry name" value="Flavin_Rdtase-like_dom"/>
</dbReference>
<sequence length="180" mass="19665">MTVANLRITTPGEMVKIMQANQTNVDFTSYEFRNAMGKFATGVVVISSCHDGQIHAMTANAFMSGSLEPAMVLVSVGNSAASHEKIILGEHFGISILHEDQIQVSNHFAGKHDKHFKPEFEYIAGFPVIKNAAVQVVSKLQFSYPCGDHTLFVGLVTHLQQQHGLKPLVFHNGKYAQIAG</sequence>
<protein>
    <submittedName>
        <fullName evidence="3">Flavin reductase family protein</fullName>
    </submittedName>
</protein>
<dbReference type="EMBL" id="JAHWXT010000005">
    <property type="protein sequence ID" value="MCF0265760.1"/>
    <property type="molecule type" value="Genomic_DNA"/>
</dbReference>
<accession>A0A8X8KG61</accession>
<dbReference type="GO" id="GO:0006208">
    <property type="term" value="P:pyrimidine nucleobase catabolic process"/>
    <property type="evidence" value="ECO:0007669"/>
    <property type="project" value="TreeGrafter"/>
</dbReference>
<dbReference type="SUPFAM" id="SSF50475">
    <property type="entry name" value="FMN-binding split barrel"/>
    <property type="match status" value="1"/>
</dbReference>
<proteinExistence type="predicted"/>
<evidence type="ECO:0000313" key="4">
    <source>
        <dbReference type="Proteomes" id="UP000887320"/>
    </source>
</evidence>
<keyword evidence="1" id="KW-0560">Oxidoreductase</keyword>
<dbReference type="InterPro" id="IPR050268">
    <property type="entry name" value="NADH-dep_flavin_reductase"/>
</dbReference>
<reference evidence="3" key="1">
    <citation type="submission" date="2021-07" db="EMBL/GenBank/DDBJ databases">
        <authorList>
            <person name="Fernandez M."/>
            <person name="Pereira P."/>
            <person name="Torres Tejerizo G.A."/>
            <person name="Gonzalez P."/>
            <person name="Agostini E."/>
        </authorList>
    </citation>
    <scope>NUCLEOTIDE SEQUENCE</scope>
    <source>
        <strain evidence="3">SFC 500-1A</strain>
    </source>
</reference>
<evidence type="ECO:0000313" key="3">
    <source>
        <dbReference type="EMBL" id="MCF0265760.1"/>
    </source>
</evidence>
<dbReference type="PANTHER" id="PTHR30466">
    <property type="entry name" value="FLAVIN REDUCTASE"/>
    <property type="match status" value="1"/>
</dbReference>
<name>A0A8X8KG61_ACIGI</name>
<dbReference type="Pfam" id="PF01613">
    <property type="entry name" value="Flavin_Reduct"/>
    <property type="match status" value="1"/>
</dbReference>
<dbReference type="Gene3D" id="2.30.110.10">
    <property type="entry name" value="Electron Transport, Fmn-binding Protein, Chain A"/>
    <property type="match status" value="1"/>
</dbReference>
<dbReference type="PANTHER" id="PTHR30466:SF1">
    <property type="entry name" value="FMN REDUCTASE (NADH) RUTF"/>
    <property type="match status" value="1"/>
</dbReference>
<dbReference type="AlphaFoldDB" id="A0A8X8KG61"/>
<evidence type="ECO:0000256" key="1">
    <source>
        <dbReference type="ARBA" id="ARBA00023002"/>
    </source>
</evidence>
<dbReference type="GO" id="GO:0042602">
    <property type="term" value="F:riboflavin reductase (NADPH) activity"/>
    <property type="evidence" value="ECO:0007669"/>
    <property type="project" value="TreeGrafter"/>
</dbReference>
<dbReference type="RefSeq" id="WP_105714073.1">
    <property type="nucleotide sequence ID" value="NZ_JAHWXT010000005.1"/>
</dbReference>
<organism evidence="3 4">
    <name type="scientific">Acinetobacter guillouiae</name>
    <name type="common">Acinetobacter genomosp. 11</name>
    <dbReference type="NCBI Taxonomy" id="106649"/>
    <lineage>
        <taxon>Bacteria</taxon>
        <taxon>Pseudomonadati</taxon>
        <taxon>Pseudomonadota</taxon>
        <taxon>Gammaproteobacteria</taxon>
        <taxon>Moraxellales</taxon>
        <taxon>Moraxellaceae</taxon>
        <taxon>Acinetobacter</taxon>
    </lineage>
</organism>
<dbReference type="GO" id="GO:0010181">
    <property type="term" value="F:FMN binding"/>
    <property type="evidence" value="ECO:0007669"/>
    <property type="project" value="InterPro"/>
</dbReference>
<feature type="domain" description="Flavin reductase like" evidence="2">
    <location>
        <begin position="36"/>
        <end position="177"/>
    </location>
</feature>
<evidence type="ECO:0000259" key="2">
    <source>
        <dbReference type="SMART" id="SM00903"/>
    </source>
</evidence>
<dbReference type="SMART" id="SM00903">
    <property type="entry name" value="Flavin_Reduct"/>
    <property type="match status" value="1"/>
</dbReference>
<comment type="caution">
    <text evidence="3">The sequence shown here is derived from an EMBL/GenBank/DDBJ whole genome shotgun (WGS) entry which is preliminary data.</text>
</comment>
<dbReference type="Proteomes" id="UP000887320">
    <property type="component" value="Unassembled WGS sequence"/>
</dbReference>
<dbReference type="InterPro" id="IPR012349">
    <property type="entry name" value="Split_barrel_FMN-bd"/>
</dbReference>
<gene>
    <name evidence="3" type="ORF">KW868_15030</name>
</gene>